<dbReference type="Proteomes" id="UP001642484">
    <property type="component" value="Unassembled WGS sequence"/>
</dbReference>
<feature type="region of interest" description="Disordered" evidence="1">
    <location>
        <begin position="1"/>
        <end position="22"/>
    </location>
</feature>
<evidence type="ECO:0000256" key="1">
    <source>
        <dbReference type="SAM" id="MobiDB-lite"/>
    </source>
</evidence>
<sequence length="226" mass="24831">MATSGLGQRMSRAVTSVLPPSFSASLDKFQRVGLHISPVSQGLKPRPRRMGDKMEKVDSTGAPRRRVAPISSLSSDQNTPKNGSRGGRSGSNSEAPSGPASSAGTPCFGGLSGIEEQELEEVQKEISKEVEIFSPLTRTENGNENKVFLVNGNGNKALSEAQACVILQRWWKRRREAERIHYERLVLELMDLRDEAALQVQRIWRAILKNRRRRALAGNLGGTPQS</sequence>
<feature type="compositionally biased region" description="Polar residues" evidence="1">
    <location>
        <begin position="71"/>
        <end position="81"/>
    </location>
</feature>
<organism evidence="2 3">
    <name type="scientific">Durusdinium trenchii</name>
    <dbReference type="NCBI Taxonomy" id="1381693"/>
    <lineage>
        <taxon>Eukaryota</taxon>
        <taxon>Sar</taxon>
        <taxon>Alveolata</taxon>
        <taxon>Dinophyceae</taxon>
        <taxon>Suessiales</taxon>
        <taxon>Symbiodiniaceae</taxon>
        <taxon>Durusdinium</taxon>
    </lineage>
</organism>
<evidence type="ECO:0000313" key="2">
    <source>
        <dbReference type="EMBL" id="CAK9045058.1"/>
    </source>
</evidence>
<dbReference type="EMBL" id="CAXAMN010015113">
    <property type="protein sequence ID" value="CAK9045058.1"/>
    <property type="molecule type" value="Genomic_DNA"/>
</dbReference>
<name>A0ABP0M0N2_9DINO</name>
<reference evidence="2 3" key="1">
    <citation type="submission" date="2024-02" db="EMBL/GenBank/DDBJ databases">
        <authorList>
            <person name="Chen Y."/>
            <person name="Shah S."/>
            <person name="Dougan E. K."/>
            <person name="Thang M."/>
            <person name="Chan C."/>
        </authorList>
    </citation>
    <scope>NUCLEOTIDE SEQUENCE [LARGE SCALE GENOMIC DNA]</scope>
</reference>
<evidence type="ECO:0000313" key="3">
    <source>
        <dbReference type="Proteomes" id="UP001642484"/>
    </source>
</evidence>
<protein>
    <submittedName>
        <fullName evidence="2">Uncharacterized protein</fullName>
    </submittedName>
</protein>
<feature type="region of interest" description="Disordered" evidence="1">
    <location>
        <begin position="35"/>
        <end position="110"/>
    </location>
</feature>
<accession>A0ABP0M0N2</accession>
<gene>
    <name evidence="2" type="ORF">CCMP2556_LOCUS23615</name>
</gene>
<feature type="compositionally biased region" description="Basic and acidic residues" evidence="1">
    <location>
        <begin position="49"/>
        <end position="58"/>
    </location>
</feature>
<keyword evidence="3" id="KW-1185">Reference proteome</keyword>
<proteinExistence type="predicted"/>
<comment type="caution">
    <text evidence="2">The sequence shown here is derived from an EMBL/GenBank/DDBJ whole genome shotgun (WGS) entry which is preliminary data.</text>
</comment>
<feature type="compositionally biased region" description="Low complexity" evidence="1">
    <location>
        <begin position="90"/>
        <end position="106"/>
    </location>
</feature>